<dbReference type="EMBL" id="KE007237">
    <property type="protein sequence ID" value="EOR00053.1"/>
    <property type="molecule type" value="Genomic_DNA"/>
</dbReference>
<dbReference type="AlphaFoldDB" id="R9AD28"/>
<evidence type="ECO:0000313" key="2">
    <source>
        <dbReference type="EMBL" id="EOR00053.1"/>
    </source>
</evidence>
<dbReference type="PANTHER" id="PTHR12705">
    <property type="entry name" value="ORIGIN RECOGNITION COMPLEX SUBUNIT 5"/>
    <property type="match status" value="1"/>
</dbReference>
<dbReference type="STRING" id="1299270.R9AD28"/>
<dbReference type="PANTHER" id="PTHR12705:SF0">
    <property type="entry name" value="ORIGIN RECOGNITION COMPLEX SUBUNIT 5"/>
    <property type="match status" value="1"/>
</dbReference>
<dbReference type="GO" id="GO:0005664">
    <property type="term" value="C:nuclear origin of replication recognition complex"/>
    <property type="evidence" value="ECO:0007669"/>
    <property type="project" value="TreeGrafter"/>
</dbReference>
<dbReference type="OrthoDB" id="365981at2759"/>
<dbReference type="InterPro" id="IPR020796">
    <property type="entry name" value="ORC5"/>
</dbReference>
<protein>
    <submittedName>
        <fullName evidence="2">Origin recognition complex subunit 5</fullName>
    </submittedName>
</protein>
<dbReference type="RefSeq" id="XP_009269117.1">
    <property type="nucleotide sequence ID" value="XM_009270842.1"/>
</dbReference>
<evidence type="ECO:0000259" key="1">
    <source>
        <dbReference type="Pfam" id="PF14630"/>
    </source>
</evidence>
<dbReference type="InterPro" id="IPR047088">
    <property type="entry name" value="ORC5_C"/>
</dbReference>
<accession>R9AD28</accession>
<dbReference type="GO" id="GO:0003688">
    <property type="term" value="F:DNA replication origin binding"/>
    <property type="evidence" value="ECO:0007669"/>
    <property type="project" value="TreeGrafter"/>
</dbReference>
<evidence type="ECO:0000313" key="3">
    <source>
        <dbReference type="Proteomes" id="UP000014064"/>
    </source>
</evidence>
<reference evidence="3" key="1">
    <citation type="journal article" date="2013" name="BMC Genomics">
        <title>Genome and transcriptome sequencing of the halophilic fungus Wallemia ichthyophaga: haloadaptations present and absent.</title>
        <authorList>
            <person name="Zajc J."/>
            <person name="Liu Y."/>
            <person name="Dai W."/>
            <person name="Yang Z."/>
            <person name="Hu J."/>
            <person name="Gostincar C."/>
            <person name="Gunde-Cimerman N."/>
        </authorList>
    </citation>
    <scope>NUCLEOTIDE SEQUENCE [LARGE SCALE GENOMIC DNA]</scope>
    <source>
        <strain evidence="3">EXF-994 / CBS 113033</strain>
    </source>
</reference>
<dbReference type="Proteomes" id="UP000014064">
    <property type="component" value="Unassembled WGS sequence"/>
</dbReference>
<dbReference type="OMA" id="QLRRWHG"/>
<dbReference type="Pfam" id="PF14630">
    <property type="entry name" value="ORC5_C"/>
    <property type="match status" value="1"/>
</dbReference>
<gene>
    <name evidence="2" type="ORF">J056_001282</name>
</gene>
<feature type="domain" description="Origin recognition complex subunit 5 C-terminal" evidence="1">
    <location>
        <begin position="238"/>
        <end position="398"/>
    </location>
</feature>
<name>R9AD28_WALI9</name>
<dbReference type="eggNOG" id="KOG2543">
    <property type="taxonomic scope" value="Eukaryota"/>
</dbReference>
<dbReference type="GO" id="GO:0006270">
    <property type="term" value="P:DNA replication initiation"/>
    <property type="evidence" value="ECO:0007669"/>
    <property type="project" value="TreeGrafter"/>
</dbReference>
<proteinExistence type="predicted"/>
<dbReference type="HOGENOM" id="CLU_642829_0_0_1"/>
<keyword evidence="3" id="KW-1185">Reference proteome</keyword>
<dbReference type="GeneID" id="20374234"/>
<sequence>MDFTLDFLKQALPRNTPFVDSNEAYNARLVVERVLSAFGVDGDSTNPIERLIDGLSTLNGGDSSKRFIVISDAHRLKSYGNLLIALQRLPEIINSPLTLILTSNQPYTTLRPTNGLSPDPIVVNIPSVTHKDILDYLILNRPVHIGENLHNSYLALCNFIMSSTLALNTQPKELLKITHKSWPTFIHPWKELSARPSMRDNDHLTLTFSKISKGVIQSINSSLPDHMDLLQASLPTDLTRCAQLLLIASYLASYNPPKKDIQMLSISSDKRAKRYRPRRRDIGLSKQNKKPAQNLLGPKNFSFDRWLHIYGSLLHFVSESTLTTYSLNNLKNDSRVFTDNELGQVDVLQNIAHLSRIKMVQRTCPSDRLDGMTFKCAIGYHVASNLAKSFGVKLHEFLWDIS</sequence>
<dbReference type="KEGG" id="wic:J056_001282"/>
<organism evidence="2 3">
    <name type="scientific">Wallemia ichthyophaga (strain EXF-994 / CBS 113033)</name>
    <dbReference type="NCBI Taxonomy" id="1299270"/>
    <lineage>
        <taxon>Eukaryota</taxon>
        <taxon>Fungi</taxon>
        <taxon>Dikarya</taxon>
        <taxon>Basidiomycota</taxon>
        <taxon>Wallemiomycotina</taxon>
        <taxon>Wallemiomycetes</taxon>
        <taxon>Wallemiales</taxon>
        <taxon>Wallemiaceae</taxon>
        <taxon>Wallemia</taxon>
    </lineage>
</organism>